<evidence type="ECO:0000256" key="8">
    <source>
        <dbReference type="ARBA" id="ARBA00023310"/>
    </source>
</evidence>
<keyword evidence="4 9" id="KW-1003">Cell membrane</keyword>
<evidence type="ECO:0000256" key="4">
    <source>
        <dbReference type="ARBA" id="ARBA00022475"/>
    </source>
</evidence>
<dbReference type="GO" id="GO:0046933">
    <property type="term" value="F:proton-transporting ATP synthase activity, rotational mechanism"/>
    <property type="evidence" value="ECO:0007669"/>
    <property type="project" value="UniProtKB-UniRule"/>
</dbReference>
<comment type="similarity">
    <text evidence="2 9 10">Belongs to the ATPase epsilon chain family.</text>
</comment>
<evidence type="ECO:0000313" key="13">
    <source>
        <dbReference type="EMBL" id="CDF57328.1"/>
    </source>
</evidence>
<dbReference type="HOGENOM" id="CLU_084338_1_3_9"/>
<keyword evidence="13" id="KW-0378">Hydrolase</keyword>
<dbReference type="InterPro" id="IPR001469">
    <property type="entry name" value="ATP_synth_F1_dsu/esu"/>
</dbReference>
<evidence type="ECO:0000313" key="14">
    <source>
        <dbReference type="Proteomes" id="UP000014923"/>
    </source>
</evidence>
<dbReference type="InterPro" id="IPR020546">
    <property type="entry name" value="ATP_synth_F1_dsu/esu_N"/>
</dbReference>
<gene>
    <name evidence="9" type="primary">atpC</name>
    <name evidence="13" type="ORF">TCEL_01242</name>
</gene>
<dbReference type="Gene3D" id="1.20.5.440">
    <property type="entry name" value="ATP synthase delta/epsilon subunit, C-terminal domain"/>
    <property type="match status" value="1"/>
</dbReference>
<evidence type="ECO:0000256" key="6">
    <source>
        <dbReference type="ARBA" id="ARBA00023136"/>
    </source>
</evidence>
<keyword evidence="8 9" id="KW-0066">ATP synthesis</keyword>
<evidence type="ECO:0000256" key="7">
    <source>
        <dbReference type="ARBA" id="ARBA00023196"/>
    </source>
</evidence>
<dbReference type="Pfam" id="PF02823">
    <property type="entry name" value="ATP-synt_DE_N"/>
    <property type="match status" value="1"/>
</dbReference>
<dbReference type="SUPFAM" id="SSF46604">
    <property type="entry name" value="Epsilon subunit of F1F0-ATP synthase C-terminal domain"/>
    <property type="match status" value="1"/>
</dbReference>
<dbReference type="PANTHER" id="PTHR13822">
    <property type="entry name" value="ATP SYNTHASE DELTA/EPSILON CHAIN"/>
    <property type="match status" value="1"/>
</dbReference>
<keyword evidence="6 9" id="KW-0472">Membrane</keyword>
<sequence length="136" mass="15374">MAKFSLEIVTPDRKFFKGEVESLTVTSLVGKMQFLANHTPYVAALLPDVIKIKQDGFNKYAVIAGGFIEFIDNKAIIMADAAEWPEEIDRERAEEELDRAKKRLEAKGENIDYIKAKLKLMKATARLKASEIVNKK</sequence>
<dbReference type="GO" id="GO:0005524">
    <property type="term" value="F:ATP binding"/>
    <property type="evidence" value="ECO:0007669"/>
    <property type="project" value="UniProtKB-UniRule"/>
</dbReference>
<dbReference type="eggNOG" id="COG0355">
    <property type="taxonomic scope" value="Bacteria"/>
</dbReference>
<dbReference type="HAMAP" id="MF_00530">
    <property type="entry name" value="ATP_synth_epsil_bac"/>
    <property type="match status" value="1"/>
</dbReference>
<comment type="function">
    <text evidence="9">Produces ATP from ADP in the presence of a proton gradient across the membrane.</text>
</comment>
<evidence type="ECO:0000256" key="9">
    <source>
        <dbReference type="HAMAP-Rule" id="MF_00530"/>
    </source>
</evidence>
<evidence type="ECO:0000259" key="12">
    <source>
        <dbReference type="Pfam" id="PF02823"/>
    </source>
</evidence>
<dbReference type="Proteomes" id="UP000014923">
    <property type="component" value="Unassembled WGS sequence"/>
</dbReference>
<keyword evidence="3 9" id="KW-0813">Transport</keyword>
<feature type="domain" description="ATP synthase epsilon subunit C-terminal" evidence="11">
    <location>
        <begin position="86"/>
        <end position="131"/>
    </location>
</feature>
<keyword evidence="9" id="KW-0375">Hydrogen ion transport</keyword>
<evidence type="ECO:0000256" key="2">
    <source>
        <dbReference type="ARBA" id="ARBA00005712"/>
    </source>
</evidence>
<dbReference type="NCBIfam" id="TIGR01216">
    <property type="entry name" value="ATP_synt_epsi"/>
    <property type="match status" value="1"/>
</dbReference>
<protein>
    <recommendedName>
        <fullName evidence="9">ATP synthase epsilon chain</fullName>
    </recommendedName>
    <alternativeName>
        <fullName evidence="9">ATP synthase F1 sector epsilon subunit</fullName>
    </alternativeName>
    <alternativeName>
        <fullName evidence="9">F-ATPase epsilon subunit</fullName>
    </alternativeName>
</protein>
<dbReference type="Pfam" id="PF00401">
    <property type="entry name" value="ATP-synt_DE"/>
    <property type="match status" value="1"/>
</dbReference>
<dbReference type="EMBL" id="CAVN010000086">
    <property type="protein sequence ID" value="CDF57328.1"/>
    <property type="molecule type" value="Genomic_DNA"/>
</dbReference>
<dbReference type="AlphaFoldDB" id="R7RPS8"/>
<comment type="subunit">
    <text evidence="9 10">F-type ATPases have 2 components, CF(1) - the catalytic core - and CF(0) - the membrane proton channel. CF(1) has five subunits: alpha(3), beta(3), gamma(1), delta(1), epsilon(1). CF(0) has three main subunits: a, b and c.</text>
</comment>
<organism evidence="13 14">
    <name type="scientific">Thermobrachium celere DSM 8682</name>
    <dbReference type="NCBI Taxonomy" id="941824"/>
    <lineage>
        <taxon>Bacteria</taxon>
        <taxon>Bacillati</taxon>
        <taxon>Bacillota</taxon>
        <taxon>Clostridia</taxon>
        <taxon>Eubacteriales</taxon>
        <taxon>Clostridiaceae</taxon>
        <taxon>Thermobrachium</taxon>
    </lineage>
</organism>
<dbReference type="GO" id="GO:0005886">
    <property type="term" value="C:plasma membrane"/>
    <property type="evidence" value="ECO:0007669"/>
    <property type="project" value="UniProtKB-SubCell"/>
</dbReference>
<evidence type="ECO:0000256" key="5">
    <source>
        <dbReference type="ARBA" id="ARBA00023065"/>
    </source>
</evidence>
<evidence type="ECO:0000256" key="1">
    <source>
        <dbReference type="ARBA" id="ARBA00004202"/>
    </source>
</evidence>
<comment type="subcellular location">
    <subcellularLocation>
        <location evidence="1 9">Cell membrane</location>
        <topology evidence="1 9">Peripheral membrane protein</topology>
    </subcellularLocation>
</comment>
<dbReference type="InterPro" id="IPR020547">
    <property type="entry name" value="ATP_synth_F1_esu_C"/>
</dbReference>
<dbReference type="InterPro" id="IPR036794">
    <property type="entry name" value="ATP_F1_dsu/esu_C_sf"/>
</dbReference>
<dbReference type="PANTHER" id="PTHR13822:SF10">
    <property type="entry name" value="ATP SYNTHASE EPSILON CHAIN, CHLOROPLASTIC"/>
    <property type="match status" value="1"/>
</dbReference>
<name>R7RPS8_9CLOT</name>
<dbReference type="CDD" id="cd12152">
    <property type="entry name" value="F1-ATPase_delta"/>
    <property type="match status" value="1"/>
</dbReference>
<reference evidence="13" key="1">
    <citation type="submission" date="2013-03" db="EMBL/GenBank/DDBJ databases">
        <title>Draft genome sequence of the hydrogen-ethanol-producing anaerobic alkalithermophilic Caloramator celere.</title>
        <authorList>
            <person name="Ciranna A."/>
            <person name="Larjo A."/>
            <person name="Kivisto A."/>
            <person name="Santala V."/>
            <person name="Roos C."/>
            <person name="Karp M."/>
        </authorList>
    </citation>
    <scope>NUCLEOTIDE SEQUENCE [LARGE SCALE GENOMIC DNA]</scope>
    <source>
        <strain evidence="13">DSM 8682</strain>
    </source>
</reference>
<proteinExistence type="inferred from homology"/>
<dbReference type="Gene3D" id="2.60.15.10">
    <property type="entry name" value="F0F1 ATP synthase delta/epsilon subunit, N-terminal"/>
    <property type="match status" value="1"/>
</dbReference>
<dbReference type="SUPFAM" id="SSF51344">
    <property type="entry name" value="Epsilon subunit of F1F0-ATP synthase N-terminal domain"/>
    <property type="match status" value="1"/>
</dbReference>
<keyword evidence="7 9" id="KW-0139">CF(1)</keyword>
<evidence type="ECO:0000256" key="10">
    <source>
        <dbReference type="RuleBase" id="RU003656"/>
    </source>
</evidence>
<comment type="caution">
    <text evidence="13">The sequence shown here is derived from an EMBL/GenBank/DDBJ whole genome shotgun (WGS) entry which is preliminary data.</text>
</comment>
<dbReference type="GO" id="GO:0016787">
    <property type="term" value="F:hydrolase activity"/>
    <property type="evidence" value="ECO:0007669"/>
    <property type="project" value="UniProtKB-KW"/>
</dbReference>
<dbReference type="GO" id="GO:0045259">
    <property type="term" value="C:proton-transporting ATP synthase complex"/>
    <property type="evidence" value="ECO:0007669"/>
    <property type="project" value="UniProtKB-KW"/>
</dbReference>
<keyword evidence="5 9" id="KW-0406">Ion transport</keyword>
<dbReference type="InterPro" id="IPR036771">
    <property type="entry name" value="ATPsynth_dsu/esu_N"/>
</dbReference>
<dbReference type="OrthoDB" id="9804110at2"/>
<keyword evidence="14" id="KW-1185">Reference proteome</keyword>
<feature type="domain" description="ATP synthase F1 complex delta/epsilon subunit N-terminal" evidence="12">
    <location>
        <begin position="4"/>
        <end position="82"/>
    </location>
</feature>
<evidence type="ECO:0000256" key="3">
    <source>
        <dbReference type="ARBA" id="ARBA00022448"/>
    </source>
</evidence>
<dbReference type="RefSeq" id="WP_018660368.1">
    <property type="nucleotide sequence ID" value="NZ_HF952018.1"/>
</dbReference>
<evidence type="ECO:0000259" key="11">
    <source>
        <dbReference type="Pfam" id="PF00401"/>
    </source>
</evidence>
<accession>R7RPS8</accession>